<dbReference type="AlphaFoldDB" id="A0A226D2A2"/>
<evidence type="ECO:0000256" key="2">
    <source>
        <dbReference type="ARBA" id="ARBA00033306"/>
    </source>
</evidence>
<dbReference type="Pfam" id="PF22611">
    <property type="entry name" value="CFAP126"/>
    <property type="match status" value="1"/>
</dbReference>
<dbReference type="Proteomes" id="UP000198287">
    <property type="component" value="Unassembled WGS sequence"/>
</dbReference>
<organism evidence="3 4">
    <name type="scientific">Folsomia candida</name>
    <name type="common">Springtail</name>
    <dbReference type="NCBI Taxonomy" id="158441"/>
    <lineage>
        <taxon>Eukaryota</taxon>
        <taxon>Metazoa</taxon>
        <taxon>Ecdysozoa</taxon>
        <taxon>Arthropoda</taxon>
        <taxon>Hexapoda</taxon>
        <taxon>Collembola</taxon>
        <taxon>Entomobryomorpha</taxon>
        <taxon>Isotomoidea</taxon>
        <taxon>Isotomidae</taxon>
        <taxon>Proisotominae</taxon>
        <taxon>Folsomia</taxon>
    </lineage>
</organism>
<reference evidence="3 4" key="1">
    <citation type="submission" date="2015-12" db="EMBL/GenBank/DDBJ databases">
        <title>The genome of Folsomia candida.</title>
        <authorList>
            <person name="Faddeeva A."/>
            <person name="Derks M.F."/>
            <person name="Anvar Y."/>
            <person name="Smit S."/>
            <person name="Van Straalen N."/>
            <person name="Roelofs D."/>
        </authorList>
    </citation>
    <scope>NUCLEOTIDE SEQUENCE [LARGE SCALE GENOMIC DNA]</scope>
    <source>
        <strain evidence="3 4">VU population</strain>
        <tissue evidence="3">Whole body</tissue>
    </source>
</reference>
<name>A0A226D2A2_FOLCA</name>
<proteinExistence type="inferred from homology"/>
<dbReference type="OrthoDB" id="521617at2759"/>
<dbReference type="CDD" id="cd23705">
    <property type="entry name" value="Flattop"/>
    <property type="match status" value="1"/>
</dbReference>
<dbReference type="EMBL" id="LNIX01000042">
    <property type="protein sequence ID" value="OXA38948.1"/>
    <property type="molecule type" value="Genomic_DNA"/>
</dbReference>
<dbReference type="PANTHER" id="PTHR34639:SF1">
    <property type="entry name" value="PROTEIN FLATTOP"/>
    <property type="match status" value="1"/>
</dbReference>
<keyword evidence="4" id="KW-1185">Reference proteome</keyword>
<sequence length="214" mass="24465">MSGFYTASQFDHAFKPTKLRNWEYGTNPWPGKYAICSPIRCDKTEFIACDNGHLFPCVPRNGCTSPWGDYATWIWEQTKPCCCIRQLRHPEQLKPPRLIYVTNEIPRPGKFASDAAKEFNCAETKEGMMDDVASGRDPCCPGQKRPGPYVQVMGRQMVGDRAAMRKQMMKERRALKRSVMSKRGARCPDVITFRFSMGCPPDLCQPCKKPAWRK</sequence>
<evidence type="ECO:0000313" key="4">
    <source>
        <dbReference type="Proteomes" id="UP000198287"/>
    </source>
</evidence>
<dbReference type="InterPro" id="IPR038797">
    <property type="entry name" value="Fltp"/>
</dbReference>
<protein>
    <recommendedName>
        <fullName evidence="2">Cilia- and flagella-associated protein 126</fullName>
    </recommendedName>
</protein>
<dbReference type="PANTHER" id="PTHR34639">
    <property type="entry name" value="PROTEIN FLATTOP"/>
    <property type="match status" value="1"/>
</dbReference>
<comment type="similarity">
    <text evidence="1">Belongs to the Flattop family.</text>
</comment>
<dbReference type="GO" id="GO:0036064">
    <property type="term" value="C:ciliary basal body"/>
    <property type="evidence" value="ECO:0007669"/>
    <property type="project" value="TreeGrafter"/>
</dbReference>
<gene>
    <name evidence="3" type="ORF">Fcan01_26293</name>
</gene>
<comment type="caution">
    <text evidence="3">The sequence shown here is derived from an EMBL/GenBank/DDBJ whole genome shotgun (WGS) entry which is preliminary data.</text>
</comment>
<evidence type="ECO:0000256" key="1">
    <source>
        <dbReference type="ARBA" id="ARBA00009887"/>
    </source>
</evidence>
<accession>A0A226D2A2</accession>
<evidence type="ECO:0000313" key="3">
    <source>
        <dbReference type="EMBL" id="OXA38948.1"/>
    </source>
</evidence>
<dbReference type="GO" id="GO:0044782">
    <property type="term" value="P:cilium organization"/>
    <property type="evidence" value="ECO:0007669"/>
    <property type="project" value="TreeGrafter"/>
</dbReference>